<evidence type="ECO:0000313" key="3">
    <source>
        <dbReference type="EMBL" id="CAC5416351.1"/>
    </source>
</evidence>
<dbReference type="Proteomes" id="UP000507470">
    <property type="component" value="Unassembled WGS sequence"/>
</dbReference>
<dbReference type="PANTHER" id="PTHR37437:SF1">
    <property type="entry name" value="LIPOCALIN-RELATED PROTEIN"/>
    <property type="match status" value="1"/>
</dbReference>
<proteinExistence type="inferred from homology"/>
<evidence type="ECO:0000313" key="4">
    <source>
        <dbReference type="Proteomes" id="UP000507470"/>
    </source>
</evidence>
<dbReference type="PANTHER" id="PTHR37437">
    <property type="entry name" value="LIPOCALIN-RELATED PROTEIN-RELATED"/>
    <property type="match status" value="1"/>
</dbReference>
<evidence type="ECO:0000259" key="2">
    <source>
        <dbReference type="Pfam" id="PF24976"/>
    </source>
</evidence>
<dbReference type="CDD" id="cd19438">
    <property type="entry name" value="lipocalin_Blc-like"/>
    <property type="match status" value="1"/>
</dbReference>
<feature type="signal peptide" evidence="1">
    <location>
        <begin position="1"/>
        <end position="16"/>
    </location>
</feature>
<dbReference type="InterPro" id="IPR047202">
    <property type="entry name" value="Lipocalin_Blc-like_dom"/>
</dbReference>
<sequence>MRSLLLLCFTVPVVSGFVLDTFGLSTKVNTVSELDVAKYLGRWYQMYASQSVYATFERGAQCVTADYSVQPGVTNNITVLNSETVDSPTSPLKVTHGYALPSDKPGQLTVVLETAPLPAPYWVLKLGPKTFGTDGQYQYSIVSDFVKATLFVLSRDTTTFRTYEPEILQFLKEQGFTSIINKPVKTYHGSDCHYNPKHQ</sequence>
<comment type="similarity">
    <text evidence="1">Belongs to the calycin superfamily. Lipocalin family.</text>
</comment>
<name>A0A6J8EB71_MYTCO</name>
<dbReference type="InterPro" id="IPR022272">
    <property type="entry name" value="Lipocalin_CS"/>
</dbReference>
<dbReference type="Pfam" id="PF24976">
    <property type="entry name" value="Lipocalin_10"/>
    <property type="match status" value="1"/>
</dbReference>
<dbReference type="PIRSF" id="PIRSF036893">
    <property type="entry name" value="Lipocalin_ApoD"/>
    <property type="match status" value="1"/>
</dbReference>
<dbReference type="EMBL" id="CACVKT020008629">
    <property type="protein sequence ID" value="CAC5416351.1"/>
    <property type="molecule type" value="Genomic_DNA"/>
</dbReference>
<dbReference type="InterPro" id="IPR056868">
    <property type="entry name" value="Lipocalin_dom_nem"/>
</dbReference>
<feature type="chain" id="PRO_5027204467" evidence="1">
    <location>
        <begin position="17"/>
        <end position="199"/>
    </location>
</feature>
<dbReference type="Gene3D" id="2.40.128.20">
    <property type="match status" value="1"/>
</dbReference>
<keyword evidence="1" id="KW-0732">Signal</keyword>
<protein>
    <submittedName>
        <fullName evidence="3">APOD</fullName>
    </submittedName>
</protein>
<dbReference type="AlphaFoldDB" id="A0A6J8EB71"/>
<dbReference type="InterPro" id="IPR012674">
    <property type="entry name" value="Calycin"/>
</dbReference>
<organism evidence="3 4">
    <name type="scientific">Mytilus coruscus</name>
    <name type="common">Sea mussel</name>
    <dbReference type="NCBI Taxonomy" id="42192"/>
    <lineage>
        <taxon>Eukaryota</taxon>
        <taxon>Metazoa</taxon>
        <taxon>Spiralia</taxon>
        <taxon>Lophotrochozoa</taxon>
        <taxon>Mollusca</taxon>
        <taxon>Bivalvia</taxon>
        <taxon>Autobranchia</taxon>
        <taxon>Pteriomorphia</taxon>
        <taxon>Mytilida</taxon>
        <taxon>Mytiloidea</taxon>
        <taxon>Mytilidae</taxon>
        <taxon>Mytilinae</taxon>
        <taxon>Mytilus</taxon>
    </lineage>
</organism>
<feature type="domain" description="Lipocalin" evidence="2">
    <location>
        <begin position="32"/>
        <end position="187"/>
    </location>
</feature>
<dbReference type="OrthoDB" id="565904at2759"/>
<dbReference type="GO" id="GO:0008289">
    <property type="term" value="F:lipid binding"/>
    <property type="evidence" value="ECO:0007669"/>
    <property type="project" value="UniProtKB-KW"/>
</dbReference>
<evidence type="ECO:0000256" key="1">
    <source>
        <dbReference type="PIRNR" id="PIRNR036893"/>
    </source>
</evidence>
<dbReference type="InterPro" id="IPR022271">
    <property type="entry name" value="Lipocalin_ApoD"/>
</dbReference>
<dbReference type="PROSITE" id="PS00213">
    <property type="entry name" value="LIPOCALIN"/>
    <property type="match status" value="1"/>
</dbReference>
<reference evidence="3 4" key="1">
    <citation type="submission" date="2020-06" db="EMBL/GenBank/DDBJ databases">
        <authorList>
            <person name="Li R."/>
            <person name="Bekaert M."/>
        </authorList>
    </citation>
    <scope>NUCLEOTIDE SEQUENCE [LARGE SCALE GENOMIC DNA]</scope>
    <source>
        <strain evidence="4">wild</strain>
    </source>
</reference>
<dbReference type="SUPFAM" id="SSF50814">
    <property type="entry name" value="Lipocalins"/>
    <property type="match status" value="1"/>
</dbReference>
<keyword evidence="4" id="KW-1185">Reference proteome</keyword>
<gene>
    <name evidence="3" type="ORF">MCOR_48986</name>
</gene>
<accession>A0A6J8EB71</accession>